<gene>
    <name evidence="4" type="primary">TPKC</name>
    <name evidence="4" type="ORF">SNEC2469_LOCUS12022</name>
</gene>
<reference evidence="4" key="1">
    <citation type="submission" date="2021-02" db="EMBL/GenBank/DDBJ databases">
        <authorList>
            <person name="Dougan E. K."/>
            <person name="Rhodes N."/>
            <person name="Thang M."/>
            <person name="Chan C."/>
        </authorList>
    </citation>
    <scope>NUCLEOTIDE SEQUENCE</scope>
</reference>
<dbReference type="SMART" id="SM00054">
    <property type="entry name" value="EFh"/>
    <property type="match status" value="2"/>
</dbReference>
<dbReference type="Pfam" id="PF07885">
    <property type="entry name" value="Ion_trans_2"/>
    <property type="match status" value="1"/>
</dbReference>
<dbReference type="PROSITE" id="PS00018">
    <property type="entry name" value="EF_HAND_1"/>
    <property type="match status" value="2"/>
</dbReference>
<keyword evidence="2" id="KW-0812">Transmembrane</keyword>
<evidence type="ECO:0000259" key="3">
    <source>
        <dbReference type="PROSITE" id="PS50222"/>
    </source>
</evidence>
<organism evidence="4 5">
    <name type="scientific">Symbiodinium necroappetens</name>
    <dbReference type="NCBI Taxonomy" id="1628268"/>
    <lineage>
        <taxon>Eukaryota</taxon>
        <taxon>Sar</taxon>
        <taxon>Alveolata</taxon>
        <taxon>Dinophyceae</taxon>
        <taxon>Suessiales</taxon>
        <taxon>Symbiodiniaceae</taxon>
        <taxon>Symbiodinium</taxon>
    </lineage>
</organism>
<dbReference type="SUPFAM" id="SSF81324">
    <property type="entry name" value="Voltage-gated potassium channels"/>
    <property type="match status" value="2"/>
</dbReference>
<sequence>MCIRHPGWTNVILVVSYGMFGIVYLTAKQGWHAETALYVVVQIITTIGFGDITVTKEEEVFMIVFVLLGTVLVAKIVNDVSEIFLERASEQVDDTLHRMEDMLFTHGHRHHICPAKLHNLISAVLILGAFLLVWTLFFGLYEHCTCSYGYTAVQGCVDERCTETGGTTKTLLDALYMAVITYAGHQSGSIGSVLMVLGVVAFFNVISAVAEVIAGYQRYHKNRLRLSRLGFKHIDRDGTGLINQTEFQVYMLLRQGRVTPAQLRHLDRLFDCMDRDKTGRLSYQEIRDGLMDVDLE</sequence>
<feature type="transmembrane region" description="Helical" evidence="2">
    <location>
        <begin position="37"/>
        <end position="54"/>
    </location>
</feature>
<dbReference type="OrthoDB" id="433309at2759"/>
<keyword evidence="2" id="KW-1133">Transmembrane helix</keyword>
<dbReference type="Gene3D" id="1.10.287.70">
    <property type="match status" value="1"/>
</dbReference>
<evidence type="ECO:0000313" key="4">
    <source>
        <dbReference type="EMBL" id="CAE7437273.1"/>
    </source>
</evidence>
<dbReference type="InterPro" id="IPR013099">
    <property type="entry name" value="K_chnl_dom"/>
</dbReference>
<dbReference type="InterPro" id="IPR018247">
    <property type="entry name" value="EF_Hand_1_Ca_BS"/>
</dbReference>
<feature type="transmembrane region" description="Helical" evidence="2">
    <location>
        <begin position="193"/>
        <end position="216"/>
    </location>
</feature>
<feature type="domain" description="EF-hand" evidence="3">
    <location>
        <begin position="261"/>
        <end position="296"/>
    </location>
</feature>
<dbReference type="AlphaFoldDB" id="A0A812REI2"/>
<accession>A0A812REI2</accession>
<dbReference type="GO" id="GO:0005509">
    <property type="term" value="F:calcium ion binding"/>
    <property type="evidence" value="ECO:0007669"/>
    <property type="project" value="InterPro"/>
</dbReference>
<comment type="caution">
    <text evidence="4">The sequence shown here is derived from an EMBL/GenBank/DDBJ whole genome shotgun (WGS) entry which is preliminary data.</text>
</comment>
<name>A0A812REI2_9DINO</name>
<proteinExistence type="predicted"/>
<dbReference type="SUPFAM" id="SSF47473">
    <property type="entry name" value="EF-hand"/>
    <property type="match status" value="1"/>
</dbReference>
<feature type="transmembrane region" description="Helical" evidence="2">
    <location>
        <begin position="119"/>
        <end position="141"/>
    </location>
</feature>
<dbReference type="EMBL" id="CAJNJA010019041">
    <property type="protein sequence ID" value="CAE7437273.1"/>
    <property type="molecule type" value="Genomic_DNA"/>
</dbReference>
<keyword evidence="5" id="KW-1185">Reference proteome</keyword>
<feature type="transmembrane region" description="Helical" evidence="2">
    <location>
        <begin position="60"/>
        <end position="77"/>
    </location>
</feature>
<dbReference type="PROSITE" id="PS50222">
    <property type="entry name" value="EF_HAND_2"/>
    <property type="match status" value="2"/>
</dbReference>
<dbReference type="CDD" id="cd00051">
    <property type="entry name" value="EFh"/>
    <property type="match status" value="1"/>
</dbReference>
<feature type="domain" description="EF-hand" evidence="3">
    <location>
        <begin position="231"/>
        <end position="257"/>
    </location>
</feature>
<keyword evidence="2" id="KW-0472">Membrane</keyword>
<evidence type="ECO:0000256" key="1">
    <source>
        <dbReference type="ARBA" id="ARBA00022837"/>
    </source>
</evidence>
<keyword evidence="1" id="KW-0106">Calcium</keyword>
<dbReference type="InterPro" id="IPR002048">
    <property type="entry name" value="EF_hand_dom"/>
</dbReference>
<protein>
    <submittedName>
        <fullName evidence="4">TPKC protein</fullName>
    </submittedName>
</protein>
<dbReference type="InterPro" id="IPR011992">
    <property type="entry name" value="EF-hand-dom_pair"/>
</dbReference>
<evidence type="ECO:0000313" key="5">
    <source>
        <dbReference type="Proteomes" id="UP000601435"/>
    </source>
</evidence>
<evidence type="ECO:0000256" key="2">
    <source>
        <dbReference type="SAM" id="Phobius"/>
    </source>
</evidence>
<feature type="transmembrane region" description="Helical" evidence="2">
    <location>
        <begin position="6"/>
        <end position="25"/>
    </location>
</feature>
<dbReference type="Proteomes" id="UP000601435">
    <property type="component" value="Unassembled WGS sequence"/>
</dbReference>
<dbReference type="Pfam" id="PF13499">
    <property type="entry name" value="EF-hand_7"/>
    <property type="match status" value="1"/>
</dbReference>
<dbReference type="Gene3D" id="1.10.238.10">
    <property type="entry name" value="EF-hand"/>
    <property type="match status" value="1"/>
</dbReference>